<dbReference type="Pfam" id="PF01451">
    <property type="entry name" value="LMWPc"/>
    <property type="match status" value="1"/>
</dbReference>
<dbReference type="Gene3D" id="3.40.50.2300">
    <property type="match status" value="1"/>
</dbReference>
<evidence type="ECO:0000259" key="2">
    <source>
        <dbReference type="SMART" id="SM00226"/>
    </source>
</evidence>
<dbReference type="SMART" id="SM00226">
    <property type="entry name" value="LMWPc"/>
    <property type="match status" value="1"/>
</dbReference>
<organism evidence="3 4">
    <name type="scientific">Paracholeplasma vituli</name>
    <dbReference type="NCBI Taxonomy" id="69473"/>
    <lineage>
        <taxon>Bacteria</taxon>
        <taxon>Bacillati</taxon>
        <taxon>Mycoplasmatota</taxon>
        <taxon>Mollicutes</taxon>
        <taxon>Acholeplasmatales</taxon>
        <taxon>Acholeplasmataceae</taxon>
        <taxon>Paracholeplasma</taxon>
    </lineage>
</organism>
<proteinExistence type="predicted"/>
<keyword evidence="4" id="KW-1185">Reference proteome</keyword>
<accession>A0ABT2PX47</accession>
<evidence type="ECO:0000313" key="3">
    <source>
        <dbReference type="EMBL" id="MCU0105536.1"/>
    </source>
</evidence>
<dbReference type="PANTHER" id="PTHR43428">
    <property type="entry name" value="ARSENATE REDUCTASE"/>
    <property type="match status" value="1"/>
</dbReference>
<name>A0ABT2PX47_9MOLU</name>
<dbReference type="InterPro" id="IPR036196">
    <property type="entry name" value="Ptyr_pPase_sf"/>
</dbReference>
<sequence>MIDVLFVCIHNSARSQMAEAYLNTLGKGLFHAESAGLEPGKLNPNVVKVMAQDGIDISMNRTKSTFDMLKKGTRYTYVVTVCDEASGQRCPIFPGVLKTFHWNISDPSALKGDYDTILPDLIRIRDEIKTRVQNFILEYEVFAKTRK</sequence>
<feature type="domain" description="Phosphotyrosine protein phosphatase I" evidence="2">
    <location>
        <begin position="2"/>
        <end position="138"/>
    </location>
</feature>
<dbReference type="CDD" id="cd16345">
    <property type="entry name" value="LMWP_ArsC"/>
    <property type="match status" value="1"/>
</dbReference>
<dbReference type="SUPFAM" id="SSF52788">
    <property type="entry name" value="Phosphotyrosine protein phosphatases I"/>
    <property type="match status" value="1"/>
</dbReference>
<dbReference type="PANTHER" id="PTHR43428:SF1">
    <property type="entry name" value="ARSENATE REDUCTASE"/>
    <property type="match status" value="1"/>
</dbReference>
<dbReference type="InterPro" id="IPR023485">
    <property type="entry name" value="Ptyr_pPase"/>
</dbReference>
<dbReference type="EMBL" id="JAOEGN010000016">
    <property type="protein sequence ID" value="MCU0105536.1"/>
    <property type="molecule type" value="Genomic_DNA"/>
</dbReference>
<protein>
    <submittedName>
        <fullName evidence="3">Arsenate reductase ArsC</fullName>
    </submittedName>
</protein>
<evidence type="ECO:0000313" key="4">
    <source>
        <dbReference type="Proteomes" id="UP001209076"/>
    </source>
</evidence>
<gene>
    <name evidence="3" type="ORF">N7603_07675</name>
</gene>
<comment type="caution">
    <text evidence="3">The sequence shown here is derived from an EMBL/GenBank/DDBJ whole genome shotgun (WGS) entry which is preliminary data.</text>
</comment>
<dbReference type="RefSeq" id="WP_262096852.1">
    <property type="nucleotide sequence ID" value="NZ_JAOEGN010000016.1"/>
</dbReference>
<keyword evidence="1" id="KW-0059">Arsenical resistance</keyword>
<evidence type="ECO:0000256" key="1">
    <source>
        <dbReference type="ARBA" id="ARBA00022849"/>
    </source>
</evidence>
<dbReference type="Proteomes" id="UP001209076">
    <property type="component" value="Unassembled WGS sequence"/>
</dbReference>
<reference evidence="4" key="1">
    <citation type="submission" date="2023-07" db="EMBL/GenBank/DDBJ databases">
        <title>Novel Mycoplasma species identified in domestic and wild animals.</title>
        <authorList>
            <person name="Volokhov D.V."/>
            <person name="Furtak V.A."/>
            <person name="Zagorodnyaya T.A."/>
        </authorList>
    </citation>
    <scope>NUCLEOTIDE SEQUENCE [LARGE SCALE GENOMIC DNA]</scope>
    <source>
        <strain evidence="4">92-19</strain>
    </source>
</reference>